<dbReference type="OrthoDB" id="9813152at2"/>
<evidence type="ECO:0000256" key="2">
    <source>
        <dbReference type="SAM" id="Phobius"/>
    </source>
</evidence>
<feature type="transmembrane region" description="Helical" evidence="2">
    <location>
        <begin position="100"/>
        <end position="117"/>
    </location>
</feature>
<dbReference type="RefSeq" id="WP_092871554.1">
    <property type="nucleotide sequence ID" value="NZ_FOJY01000006.1"/>
</dbReference>
<protein>
    <submittedName>
        <fullName evidence="4">DNA-binding transcriptional regulator, XRE-family HTH domain</fullName>
    </submittedName>
</protein>
<proteinExistence type="predicted"/>
<dbReference type="PROSITE" id="PS50943">
    <property type="entry name" value="HTH_CROC1"/>
    <property type="match status" value="1"/>
</dbReference>
<organism evidence="4 5">
    <name type="scientific">Acetitomaculum ruminis DSM 5522</name>
    <dbReference type="NCBI Taxonomy" id="1120918"/>
    <lineage>
        <taxon>Bacteria</taxon>
        <taxon>Bacillati</taxon>
        <taxon>Bacillota</taxon>
        <taxon>Clostridia</taxon>
        <taxon>Lachnospirales</taxon>
        <taxon>Lachnospiraceae</taxon>
        <taxon>Acetitomaculum</taxon>
    </lineage>
</organism>
<dbReference type="InterPro" id="IPR010982">
    <property type="entry name" value="Lambda_DNA-bd_dom_sf"/>
</dbReference>
<dbReference type="AlphaFoldDB" id="A0A1I0XGN8"/>
<dbReference type="Gene3D" id="1.10.260.40">
    <property type="entry name" value="lambda repressor-like DNA-binding domains"/>
    <property type="match status" value="1"/>
</dbReference>
<feature type="domain" description="HTH cro/C1-type" evidence="3">
    <location>
        <begin position="10"/>
        <end position="64"/>
    </location>
</feature>
<dbReference type="STRING" id="1120918.SAMN05216249_106126"/>
<sequence>MDQKKIGKFLKELRKEKGITQEEFAEMLNVSGRTVSRWETGTNMPDISLLVDIAEIFDVSIPEIINGERKSEIMEKEVKETVLSLSDYAEAINKKIRGRLLVLTVIAIVGMIAFVAIESTGLDTPGSIYEKIASAGLGLDFGMLIVLAMYLSGLLGRIKARRKMRRETNVK</sequence>
<keyword evidence="5" id="KW-1185">Reference proteome</keyword>
<reference evidence="4 5" key="1">
    <citation type="submission" date="2016-10" db="EMBL/GenBank/DDBJ databases">
        <authorList>
            <person name="de Groot N.N."/>
        </authorList>
    </citation>
    <scope>NUCLEOTIDE SEQUENCE [LARGE SCALE GENOMIC DNA]</scope>
    <source>
        <strain evidence="4 5">DSM 5522</strain>
    </source>
</reference>
<dbReference type="SMART" id="SM00530">
    <property type="entry name" value="HTH_XRE"/>
    <property type="match status" value="1"/>
</dbReference>
<dbReference type="EMBL" id="FOJY01000006">
    <property type="protein sequence ID" value="SFA99470.1"/>
    <property type="molecule type" value="Genomic_DNA"/>
</dbReference>
<dbReference type="PANTHER" id="PTHR46558:SF11">
    <property type="entry name" value="HTH-TYPE TRANSCRIPTIONAL REGULATOR XRE"/>
    <property type="match status" value="1"/>
</dbReference>
<keyword evidence="1 4" id="KW-0238">DNA-binding</keyword>
<dbReference type="CDD" id="cd00093">
    <property type="entry name" value="HTH_XRE"/>
    <property type="match status" value="1"/>
</dbReference>
<dbReference type="Pfam" id="PF01381">
    <property type="entry name" value="HTH_3"/>
    <property type="match status" value="1"/>
</dbReference>
<keyword evidence="2" id="KW-0812">Transmembrane</keyword>
<dbReference type="Proteomes" id="UP000198838">
    <property type="component" value="Unassembled WGS sequence"/>
</dbReference>
<dbReference type="SUPFAM" id="SSF47413">
    <property type="entry name" value="lambda repressor-like DNA-binding domains"/>
    <property type="match status" value="1"/>
</dbReference>
<keyword evidence="2" id="KW-1133">Transmembrane helix</keyword>
<evidence type="ECO:0000256" key="1">
    <source>
        <dbReference type="ARBA" id="ARBA00023125"/>
    </source>
</evidence>
<evidence type="ECO:0000313" key="4">
    <source>
        <dbReference type="EMBL" id="SFA99470.1"/>
    </source>
</evidence>
<evidence type="ECO:0000259" key="3">
    <source>
        <dbReference type="PROSITE" id="PS50943"/>
    </source>
</evidence>
<dbReference type="PANTHER" id="PTHR46558">
    <property type="entry name" value="TRACRIPTIONAL REGULATORY PROTEIN-RELATED-RELATED"/>
    <property type="match status" value="1"/>
</dbReference>
<dbReference type="GO" id="GO:0003677">
    <property type="term" value="F:DNA binding"/>
    <property type="evidence" value="ECO:0007669"/>
    <property type="project" value="UniProtKB-KW"/>
</dbReference>
<gene>
    <name evidence="4" type="ORF">SAMN05216249_106126</name>
</gene>
<dbReference type="InterPro" id="IPR001387">
    <property type="entry name" value="Cro/C1-type_HTH"/>
</dbReference>
<accession>A0A1I0XGN8</accession>
<keyword evidence="2" id="KW-0472">Membrane</keyword>
<feature type="transmembrane region" description="Helical" evidence="2">
    <location>
        <begin position="137"/>
        <end position="156"/>
    </location>
</feature>
<name>A0A1I0XGN8_9FIRM</name>
<evidence type="ECO:0000313" key="5">
    <source>
        <dbReference type="Proteomes" id="UP000198838"/>
    </source>
</evidence>